<dbReference type="InterPro" id="IPR036865">
    <property type="entry name" value="CRAL-TRIO_dom_sf"/>
</dbReference>
<dbReference type="Proteomes" id="UP000053593">
    <property type="component" value="Unassembled WGS sequence"/>
</dbReference>
<gene>
    <name evidence="2" type="ORF">GYMLUDRAFT_168628</name>
</gene>
<name>A0A0D0BWF9_9AGAR</name>
<dbReference type="OrthoDB" id="1434354at2759"/>
<dbReference type="Gene3D" id="1.10.8.20">
    <property type="entry name" value="N-terminal domain of phosphatidylinositol transfer protein sec14p"/>
    <property type="match status" value="1"/>
</dbReference>
<accession>A0A0D0BWF9</accession>
<dbReference type="PANTHER" id="PTHR45657:SF1">
    <property type="entry name" value="CRAL-TRIO DOMAIN-CONTAINING PROTEIN YKL091C-RELATED"/>
    <property type="match status" value="1"/>
</dbReference>
<keyword evidence="3" id="KW-1185">Reference proteome</keyword>
<proteinExistence type="predicted"/>
<dbReference type="PANTHER" id="PTHR45657">
    <property type="entry name" value="CRAL-TRIO DOMAIN-CONTAINING PROTEIN YKL091C-RELATED"/>
    <property type="match status" value="1"/>
</dbReference>
<dbReference type="SMART" id="SM00516">
    <property type="entry name" value="SEC14"/>
    <property type="match status" value="1"/>
</dbReference>
<dbReference type="AlphaFoldDB" id="A0A0D0BWF9"/>
<dbReference type="Gene3D" id="3.40.525.10">
    <property type="entry name" value="CRAL-TRIO lipid binding domain"/>
    <property type="match status" value="1"/>
</dbReference>
<dbReference type="InterPro" id="IPR051026">
    <property type="entry name" value="PI/PC_transfer"/>
</dbReference>
<dbReference type="PROSITE" id="PS50191">
    <property type="entry name" value="CRAL_TRIO"/>
    <property type="match status" value="1"/>
</dbReference>
<dbReference type="InterPro" id="IPR036273">
    <property type="entry name" value="CRAL/TRIO_N_dom_sf"/>
</dbReference>
<sequence length="294" mass="33883">MPQGVTDPNYKPLPGRLSHLTVPQQHELDKFKKELQEEGIFVEERMDDTTLSQFVSFASIYSTKAMIINCEKWRKEFGVDDIVKNFDFPEKEEVDKYYLQFYHKMDKDGHPIYIEQLRKLDFKALYVCTTQDHLLKHLVWEYEKFITSHLPTCSAAVGHPVETSCTILDLKDVSLSNFYRVKDYVMAASSIGQDCYPECMGKFYIINALWLFSGVWMVIKPWLDEVTVAKIAILGKDYKDTLAQISKENLPKELRGGCTCGKGCSLSDEGPWNKAKWQKIEAEMSNGSAKTAWR</sequence>
<dbReference type="EMBL" id="KN834777">
    <property type="protein sequence ID" value="KIK59936.1"/>
    <property type="molecule type" value="Genomic_DNA"/>
</dbReference>
<dbReference type="SUPFAM" id="SSF52087">
    <property type="entry name" value="CRAL/TRIO domain"/>
    <property type="match status" value="1"/>
</dbReference>
<evidence type="ECO:0000313" key="3">
    <source>
        <dbReference type="Proteomes" id="UP000053593"/>
    </source>
</evidence>
<dbReference type="SUPFAM" id="SSF46938">
    <property type="entry name" value="CRAL/TRIO N-terminal domain"/>
    <property type="match status" value="1"/>
</dbReference>
<protein>
    <recommendedName>
        <fullName evidence="1">CRAL-TRIO domain-containing protein</fullName>
    </recommendedName>
</protein>
<evidence type="ECO:0000259" key="1">
    <source>
        <dbReference type="PROSITE" id="PS50191"/>
    </source>
</evidence>
<reference evidence="2 3" key="1">
    <citation type="submission" date="2014-04" db="EMBL/GenBank/DDBJ databases">
        <title>Evolutionary Origins and Diversification of the Mycorrhizal Mutualists.</title>
        <authorList>
            <consortium name="DOE Joint Genome Institute"/>
            <consortium name="Mycorrhizal Genomics Consortium"/>
            <person name="Kohler A."/>
            <person name="Kuo A."/>
            <person name="Nagy L.G."/>
            <person name="Floudas D."/>
            <person name="Copeland A."/>
            <person name="Barry K.W."/>
            <person name="Cichocki N."/>
            <person name="Veneault-Fourrey C."/>
            <person name="LaButti K."/>
            <person name="Lindquist E.A."/>
            <person name="Lipzen A."/>
            <person name="Lundell T."/>
            <person name="Morin E."/>
            <person name="Murat C."/>
            <person name="Riley R."/>
            <person name="Ohm R."/>
            <person name="Sun H."/>
            <person name="Tunlid A."/>
            <person name="Henrissat B."/>
            <person name="Grigoriev I.V."/>
            <person name="Hibbett D.S."/>
            <person name="Martin F."/>
        </authorList>
    </citation>
    <scope>NUCLEOTIDE SEQUENCE [LARGE SCALE GENOMIC DNA]</scope>
    <source>
        <strain evidence="2 3">FD-317 M1</strain>
    </source>
</reference>
<dbReference type="InterPro" id="IPR001251">
    <property type="entry name" value="CRAL-TRIO_dom"/>
</dbReference>
<dbReference type="Pfam" id="PF00650">
    <property type="entry name" value="CRAL_TRIO"/>
    <property type="match status" value="1"/>
</dbReference>
<feature type="domain" description="CRAL-TRIO" evidence="1">
    <location>
        <begin position="90"/>
        <end position="262"/>
    </location>
</feature>
<organism evidence="2 3">
    <name type="scientific">Collybiopsis luxurians FD-317 M1</name>
    <dbReference type="NCBI Taxonomy" id="944289"/>
    <lineage>
        <taxon>Eukaryota</taxon>
        <taxon>Fungi</taxon>
        <taxon>Dikarya</taxon>
        <taxon>Basidiomycota</taxon>
        <taxon>Agaricomycotina</taxon>
        <taxon>Agaricomycetes</taxon>
        <taxon>Agaricomycetidae</taxon>
        <taxon>Agaricales</taxon>
        <taxon>Marasmiineae</taxon>
        <taxon>Omphalotaceae</taxon>
        <taxon>Collybiopsis</taxon>
        <taxon>Collybiopsis luxurians</taxon>
    </lineage>
</organism>
<dbReference type="HOGENOM" id="CLU_014001_0_1_1"/>
<evidence type="ECO:0000313" key="2">
    <source>
        <dbReference type="EMBL" id="KIK59936.1"/>
    </source>
</evidence>
<dbReference type="CDD" id="cd00170">
    <property type="entry name" value="SEC14"/>
    <property type="match status" value="1"/>
</dbReference>